<evidence type="ECO:0000256" key="8">
    <source>
        <dbReference type="ARBA" id="ARBA00023136"/>
    </source>
</evidence>
<feature type="transmembrane region" description="Helical" evidence="9">
    <location>
        <begin position="286"/>
        <end position="308"/>
    </location>
</feature>
<evidence type="ECO:0000256" key="1">
    <source>
        <dbReference type="ARBA" id="ARBA00004651"/>
    </source>
</evidence>
<dbReference type="PANTHER" id="PTHR34308:SF1">
    <property type="entry name" value="COBALAMIN BIOSYNTHESIS PROTEIN CBIB"/>
    <property type="match status" value="1"/>
</dbReference>
<evidence type="ECO:0000313" key="11">
    <source>
        <dbReference type="Proteomes" id="UP001375370"/>
    </source>
</evidence>
<dbReference type="HAMAP" id="MF_00024">
    <property type="entry name" value="CobD_CbiB"/>
    <property type="match status" value="1"/>
</dbReference>
<evidence type="ECO:0000256" key="7">
    <source>
        <dbReference type="ARBA" id="ARBA00022989"/>
    </source>
</evidence>
<organism evidence="10 11">
    <name type="scientific">Candidatus Dehalogenimonas loeffleri</name>
    <dbReference type="NCBI Taxonomy" id="3127115"/>
    <lineage>
        <taxon>Bacteria</taxon>
        <taxon>Bacillati</taxon>
        <taxon>Chloroflexota</taxon>
        <taxon>Dehalococcoidia</taxon>
        <taxon>Dehalococcoidales</taxon>
        <taxon>Dehalococcoidaceae</taxon>
        <taxon>Dehalogenimonas</taxon>
    </lineage>
</organism>
<accession>A0ABZ2J8W7</accession>
<dbReference type="NCBIfam" id="NF002281">
    <property type="entry name" value="PRK01209.2-5"/>
    <property type="match status" value="1"/>
</dbReference>
<dbReference type="InterPro" id="IPR004485">
    <property type="entry name" value="Cobalamin_biosynth_CobD/CbiB"/>
</dbReference>
<feature type="transmembrane region" description="Helical" evidence="9">
    <location>
        <begin position="50"/>
        <end position="72"/>
    </location>
</feature>
<keyword evidence="7 9" id="KW-1133">Transmembrane helix</keyword>
<keyword evidence="11" id="KW-1185">Reference proteome</keyword>
<sequence>MDIIYILIVALVIEFTIGDPPNQVHPVAWVGKAISFLERFAFIGGKVYQFIYGIVITLLLTAGVVIALILFLDWLKDINYWLFIAVAGLLLKVSFCFFYLRKTALGIKKQLESGKLGEARFDLRGLVSRDTSKLSEPYLVSATAESVSESLCDSVVTPLFYFLIFGVPGALGFRVVSTFDSMVGYRGKYEFLGKFPARLDDVLNFIPARITAGLIILSSVISGMSARRALEIARRDNCKTESPNAGWPMAAAAGALEVQFEKIGHYKLGDPNRLMTTRIIDDSLRLINGATLIWFVICFAAGGVIIAVG</sequence>
<comment type="pathway">
    <text evidence="2 9">Cofactor biosynthesis; adenosylcobalamin biosynthesis.</text>
</comment>
<feature type="transmembrane region" description="Helical" evidence="9">
    <location>
        <begin position="159"/>
        <end position="185"/>
    </location>
</feature>
<dbReference type="EMBL" id="CP146612">
    <property type="protein sequence ID" value="WWX25218.1"/>
    <property type="molecule type" value="Genomic_DNA"/>
</dbReference>
<protein>
    <recommendedName>
        <fullName evidence="9">Cobalamin biosynthesis protein CobD</fullName>
    </recommendedName>
</protein>
<feature type="transmembrane region" description="Helical" evidence="9">
    <location>
        <begin position="78"/>
        <end position="100"/>
    </location>
</feature>
<keyword evidence="4 9" id="KW-1003">Cell membrane</keyword>
<keyword evidence="6 9" id="KW-0812">Transmembrane</keyword>
<comment type="function">
    <text evidence="9">Converts cobyric acid to cobinamide by the addition of aminopropanol on the F carboxylic group.</text>
</comment>
<reference evidence="10 11" key="1">
    <citation type="submission" date="2024-03" db="EMBL/GenBank/DDBJ databases">
        <title>A Dehalogenimonas Isolated from Estuarine Sediments Dihaloeliminates Chlorinated Alkanes.</title>
        <authorList>
            <person name="Yang Y."/>
            <person name="Wang H."/>
        </authorList>
    </citation>
    <scope>NUCLEOTIDE SEQUENCE [LARGE SCALE GENOMIC DNA]</scope>
    <source>
        <strain evidence="10 11">W</strain>
    </source>
</reference>
<dbReference type="NCBIfam" id="TIGR00380">
    <property type="entry name" value="cobal_cbiB"/>
    <property type="match status" value="1"/>
</dbReference>
<evidence type="ECO:0000256" key="2">
    <source>
        <dbReference type="ARBA" id="ARBA00004953"/>
    </source>
</evidence>
<evidence type="ECO:0000256" key="6">
    <source>
        <dbReference type="ARBA" id="ARBA00022692"/>
    </source>
</evidence>
<gene>
    <name evidence="9" type="primary">cobD</name>
    <name evidence="10" type="ORF">V8247_08155</name>
</gene>
<comment type="similarity">
    <text evidence="3 9">Belongs to the CobD/CbiB family.</text>
</comment>
<evidence type="ECO:0000256" key="3">
    <source>
        <dbReference type="ARBA" id="ARBA00006263"/>
    </source>
</evidence>
<evidence type="ECO:0000256" key="9">
    <source>
        <dbReference type="HAMAP-Rule" id="MF_00024"/>
    </source>
</evidence>
<name>A0ABZ2J8W7_9CHLR</name>
<feature type="transmembrane region" description="Helical" evidence="9">
    <location>
        <begin position="205"/>
        <end position="226"/>
    </location>
</feature>
<comment type="subcellular location">
    <subcellularLocation>
        <location evidence="1 9">Cell membrane</location>
        <topology evidence="1 9">Multi-pass membrane protein</topology>
    </subcellularLocation>
</comment>
<dbReference type="Proteomes" id="UP001375370">
    <property type="component" value="Chromosome"/>
</dbReference>
<keyword evidence="5 9" id="KW-0169">Cobalamin biosynthesis</keyword>
<dbReference type="PANTHER" id="PTHR34308">
    <property type="entry name" value="COBALAMIN BIOSYNTHESIS PROTEIN CBIB"/>
    <property type="match status" value="1"/>
</dbReference>
<evidence type="ECO:0000256" key="5">
    <source>
        <dbReference type="ARBA" id="ARBA00022573"/>
    </source>
</evidence>
<dbReference type="Pfam" id="PF03186">
    <property type="entry name" value="CobD_Cbib"/>
    <property type="match status" value="1"/>
</dbReference>
<keyword evidence="8 9" id="KW-0472">Membrane</keyword>
<evidence type="ECO:0000256" key="4">
    <source>
        <dbReference type="ARBA" id="ARBA00022475"/>
    </source>
</evidence>
<proteinExistence type="inferred from homology"/>
<dbReference type="RefSeq" id="WP_338737358.1">
    <property type="nucleotide sequence ID" value="NZ_CP146612.1"/>
</dbReference>
<evidence type="ECO:0000313" key="10">
    <source>
        <dbReference type="EMBL" id="WWX25218.1"/>
    </source>
</evidence>